<evidence type="ECO:0000313" key="1">
    <source>
        <dbReference type="EMBL" id="KAI3781704.1"/>
    </source>
</evidence>
<keyword evidence="2" id="KW-1185">Reference proteome</keyword>
<comment type="caution">
    <text evidence="1">The sequence shown here is derived from an EMBL/GenBank/DDBJ whole genome shotgun (WGS) entry which is preliminary data.</text>
</comment>
<reference evidence="2" key="1">
    <citation type="journal article" date="2022" name="Mol. Ecol. Resour.">
        <title>The genomes of chicory, endive, great burdock and yacon provide insights into Asteraceae palaeo-polyploidization history and plant inulin production.</title>
        <authorList>
            <person name="Fan W."/>
            <person name="Wang S."/>
            <person name="Wang H."/>
            <person name="Wang A."/>
            <person name="Jiang F."/>
            <person name="Liu H."/>
            <person name="Zhao H."/>
            <person name="Xu D."/>
            <person name="Zhang Y."/>
        </authorList>
    </citation>
    <scope>NUCLEOTIDE SEQUENCE [LARGE SCALE GENOMIC DNA]</scope>
    <source>
        <strain evidence="2">cv. Punajuju</strain>
    </source>
</reference>
<name>A0ACB9GDL2_CICIN</name>
<gene>
    <name evidence="1" type="ORF">L2E82_11726</name>
</gene>
<proteinExistence type="predicted"/>
<dbReference type="Proteomes" id="UP001055811">
    <property type="component" value="Linkage Group LG02"/>
</dbReference>
<evidence type="ECO:0000313" key="2">
    <source>
        <dbReference type="Proteomes" id="UP001055811"/>
    </source>
</evidence>
<dbReference type="EMBL" id="CM042010">
    <property type="protein sequence ID" value="KAI3781704.1"/>
    <property type="molecule type" value="Genomic_DNA"/>
</dbReference>
<protein>
    <submittedName>
        <fullName evidence="1">Uncharacterized protein</fullName>
    </submittedName>
</protein>
<sequence>MRMCIQGLTVNVILNLFYLCNVIFTKVHYLRNGGATMKCDFATFKCCNMHFEMDLTTKRAYHQKMGH</sequence>
<reference evidence="1 2" key="2">
    <citation type="journal article" date="2022" name="Mol. Ecol. Resour.">
        <title>The genomes of chicory, endive, great burdock and yacon provide insights into Asteraceae paleo-polyploidization history and plant inulin production.</title>
        <authorList>
            <person name="Fan W."/>
            <person name="Wang S."/>
            <person name="Wang H."/>
            <person name="Wang A."/>
            <person name="Jiang F."/>
            <person name="Liu H."/>
            <person name="Zhao H."/>
            <person name="Xu D."/>
            <person name="Zhang Y."/>
        </authorList>
    </citation>
    <scope>NUCLEOTIDE SEQUENCE [LARGE SCALE GENOMIC DNA]</scope>
    <source>
        <strain evidence="2">cv. Punajuju</strain>
        <tissue evidence="1">Leaves</tissue>
    </source>
</reference>
<organism evidence="1 2">
    <name type="scientific">Cichorium intybus</name>
    <name type="common">Chicory</name>
    <dbReference type="NCBI Taxonomy" id="13427"/>
    <lineage>
        <taxon>Eukaryota</taxon>
        <taxon>Viridiplantae</taxon>
        <taxon>Streptophyta</taxon>
        <taxon>Embryophyta</taxon>
        <taxon>Tracheophyta</taxon>
        <taxon>Spermatophyta</taxon>
        <taxon>Magnoliopsida</taxon>
        <taxon>eudicotyledons</taxon>
        <taxon>Gunneridae</taxon>
        <taxon>Pentapetalae</taxon>
        <taxon>asterids</taxon>
        <taxon>campanulids</taxon>
        <taxon>Asterales</taxon>
        <taxon>Asteraceae</taxon>
        <taxon>Cichorioideae</taxon>
        <taxon>Cichorieae</taxon>
        <taxon>Cichoriinae</taxon>
        <taxon>Cichorium</taxon>
    </lineage>
</organism>
<accession>A0ACB9GDL2</accession>